<reference evidence="3 4" key="1">
    <citation type="submission" date="2022-02" db="EMBL/GenBank/DDBJ databases">
        <title>Chromosome-level reference genomes for two strains of Caenorhabditis briggsae: an improved platform for comparative genomics.</title>
        <authorList>
            <person name="Stevens L."/>
            <person name="Andersen E.C."/>
        </authorList>
    </citation>
    <scope>NUCLEOTIDE SEQUENCE [LARGE SCALE GENOMIC DNA]</scope>
    <source>
        <strain evidence="3">QX1410_ONT</strain>
        <tissue evidence="3">Whole-organism</tissue>
    </source>
</reference>
<accession>A0AAE9A270</accession>
<dbReference type="Proteomes" id="UP000827892">
    <property type="component" value="Chromosome V"/>
</dbReference>
<gene>
    <name evidence="3" type="ORF">L3Y34_009249</name>
</gene>
<dbReference type="AlphaFoldDB" id="A0AAE9A270"/>
<dbReference type="EMBL" id="CP090895">
    <property type="protein sequence ID" value="ULT91499.1"/>
    <property type="molecule type" value="Genomic_DNA"/>
</dbReference>
<feature type="chain" id="PRO_5042245938" description="T20D4.11-like domain-containing protein" evidence="1">
    <location>
        <begin position="22"/>
        <end position="238"/>
    </location>
</feature>
<dbReference type="Pfam" id="PF01579">
    <property type="entry name" value="DUF19"/>
    <property type="match status" value="1"/>
</dbReference>
<evidence type="ECO:0000256" key="1">
    <source>
        <dbReference type="SAM" id="SignalP"/>
    </source>
</evidence>
<dbReference type="InterPro" id="IPR002542">
    <property type="entry name" value="T20D4.11-like_dom"/>
</dbReference>
<sequence length="238" mass="27644">MASILKLLVFLLIFLNHEASGRFGTDKENYNWLSTDNDNRHNWYQKARLKASCLERDKAEGRNAVSRCWFFEGMKSWFRRSSISWFPGKTKSWNLTELTDHCNDYYVCMENTKCYKDYVLFETFDRCSHDAFSIGPMSFCNKKLKDFHKNSPGILPSCVVDFLEKAPPKKWTCENTKSLGDCLLPQVQKHCNPGLLPIFNEHQAARQYYLGCDGKLKFKDIENVIANSTTNSTEIEIL</sequence>
<name>A0AAE9A270_CAEBR</name>
<protein>
    <recommendedName>
        <fullName evidence="2">T20D4.11-like domain-containing protein</fullName>
    </recommendedName>
</protein>
<proteinExistence type="predicted"/>
<organism evidence="3 4">
    <name type="scientific">Caenorhabditis briggsae</name>
    <dbReference type="NCBI Taxonomy" id="6238"/>
    <lineage>
        <taxon>Eukaryota</taxon>
        <taxon>Metazoa</taxon>
        <taxon>Ecdysozoa</taxon>
        <taxon>Nematoda</taxon>
        <taxon>Chromadorea</taxon>
        <taxon>Rhabditida</taxon>
        <taxon>Rhabditina</taxon>
        <taxon>Rhabditomorpha</taxon>
        <taxon>Rhabditoidea</taxon>
        <taxon>Rhabditidae</taxon>
        <taxon>Peloderinae</taxon>
        <taxon>Caenorhabditis</taxon>
    </lineage>
</organism>
<feature type="signal peptide" evidence="1">
    <location>
        <begin position="1"/>
        <end position="21"/>
    </location>
</feature>
<keyword evidence="1" id="KW-0732">Signal</keyword>
<evidence type="ECO:0000313" key="4">
    <source>
        <dbReference type="Proteomes" id="UP000827892"/>
    </source>
</evidence>
<feature type="domain" description="T20D4.11-like" evidence="2">
    <location>
        <begin position="94"/>
        <end position="204"/>
    </location>
</feature>
<evidence type="ECO:0000259" key="2">
    <source>
        <dbReference type="Pfam" id="PF01579"/>
    </source>
</evidence>
<evidence type="ECO:0000313" key="3">
    <source>
        <dbReference type="EMBL" id="ULT91499.1"/>
    </source>
</evidence>